<dbReference type="GO" id="GO:0051016">
    <property type="term" value="P:barbed-end actin filament capping"/>
    <property type="evidence" value="ECO:0007669"/>
    <property type="project" value="UniProtKB-UniRule"/>
</dbReference>
<evidence type="ECO:0000256" key="5">
    <source>
        <dbReference type="ARBA" id="ARBA00025389"/>
    </source>
</evidence>
<evidence type="ECO:0000256" key="3">
    <source>
        <dbReference type="ARBA" id="ARBA00022467"/>
    </source>
</evidence>
<dbReference type="PROSITE" id="PS00749">
    <property type="entry name" value="F_ACTIN_CAPPING_A_2"/>
    <property type="match status" value="1"/>
</dbReference>
<comment type="function">
    <text evidence="5 6">F-actin-capping proteins bind in a Ca(2+)-independent manner to the fast growing ends of actin filaments (barbed end) thereby blocking the exchange of subunits at these ends. Unlike other capping proteins (such as gelsolin and severin), these proteins do not sever actin filaments.</text>
</comment>
<dbReference type="Pfam" id="PF01267">
    <property type="entry name" value="F-actin_cap_A"/>
    <property type="match status" value="1"/>
</dbReference>
<dbReference type="InterPro" id="IPR002189">
    <property type="entry name" value="CapZ_alpha"/>
</dbReference>
<dbReference type="AlphaFoldDB" id="A0A060T942"/>
<dbReference type="PANTHER" id="PTHR10653:SF0">
    <property type="entry name" value="F-ACTIN-CAPPING PROTEIN SUBUNIT ALPHA"/>
    <property type="match status" value="1"/>
</dbReference>
<dbReference type="InterPro" id="IPR017865">
    <property type="entry name" value="F-actin_cap_asu_CS"/>
</dbReference>
<gene>
    <name evidence="7" type="ORF">GNLVRS02_ARAD1C35068g</name>
</gene>
<dbReference type="InterPro" id="IPR042489">
    <property type="entry name" value="CapZ_alpha_1"/>
</dbReference>
<comment type="similarity">
    <text evidence="1 6">Belongs to the F-actin-capping protein alpha subunit family.</text>
</comment>
<dbReference type="GO" id="GO:0030036">
    <property type="term" value="P:actin cytoskeleton organization"/>
    <property type="evidence" value="ECO:0007669"/>
    <property type="project" value="TreeGrafter"/>
</dbReference>
<dbReference type="EMBL" id="HG937693">
    <property type="protein sequence ID" value="CDP35417.1"/>
    <property type="molecule type" value="Genomic_DNA"/>
</dbReference>
<evidence type="ECO:0000256" key="6">
    <source>
        <dbReference type="RuleBase" id="RU365077"/>
    </source>
</evidence>
<dbReference type="PANTHER" id="PTHR10653">
    <property type="entry name" value="F-ACTIN-CAPPING PROTEIN SUBUNIT ALPHA"/>
    <property type="match status" value="1"/>
</dbReference>
<reference evidence="7" key="1">
    <citation type="submission" date="2014-02" db="EMBL/GenBank/DDBJ databases">
        <authorList>
            <person name="Genoscope - CEA"/>
        </authorList>
    </citation>
    <scope>NUCLEOTIDE SEQUENCE</scope>
    <source>
        <strain evidence="7">LS3</strain>
    </source>
</reference>
<organism evidence="7">
    <name type="scientific">Blastobotrys adeninivorans</name>
    <name type="common">Yeast</name>
    <name type="synonym">Arxula adeninivorans</name>
    <dbReference type="NCBI Taxonomy" id="409370"/>
    <lineage>
        <taxon>Eukaryota</taxon>
        <taxon>Fungi</taxon>
        <taxon>Dikarya</taxon>
        <taxon>Ascomycota</taxon>
        <taxon>Saccharomycotina</taxon>
        <taxon>Dipodascomycetes</taxon>
        <taxon>Dipodascales</taxon>
        <taxon>Trichomonascaceae</taxon>
        <taxon>Blastobotrys</taxon>
    </lineage>
</organism>
<dbReference type="InterPro" id="IPR042276">
    <property type="entry name" value="CapZ_alpha/beta_2"/>
</dbReference>
<dbReference type="SUPFAM" id="SSF90096">
    <property type="entry name" value="Subunits of heterodimeric actin filament capping protein Capz"/>
    <property type="match status" value="1"/>
</dbReference>
<dbReference type="GO" id="GO:0051015">
    <property type="term" value="F:actin filament binding"/>
    <property type="evidence" value="ECO:0007669"/>
    <property type="project" value="TreeGrafter"/>
</dbReference>
<sequence>MSTSETLAKFIADAPPGEVKEVRADIEALVEGNVQLVKGLDDPMAKYVGDKCTVVRLPDGQTSVVSPLNRLDATTFYANGKAYKYENGRVSEADSSVSVPSAGDHGALKQGVARYVEDHYPSNSGVDVFPQESGGVGIVIVDTKFSPKNFWNGQWTSQYVVKNGKLEGDISIDVHYYEDGNVRLKCDKHVSESVGESAQNICKTIADLEQAYQLEVNKTFIGLNAGPFKSLRRQLPVNRSKMDWDKFGNYRLGKTIGGE</sequence>
<dbReference type="InterPro" id="IPR037282">
    <property type="entry name" value="CapZ_alpha/beta"/>
</dbReference>
<keyword evidence="3 6" id="KW-0117">Actin capping</keyword>
<protein>
    <recommendedName>
        <fullName evidence="2 6">F-actin-capping protein subunit alpha</fullName>
    </recommendedName>
</protein>
<dbReference type="PRINTS" id="PR00191">
    <property type="entry name" value="FACTINCAPA"/>
</dbReference>
<name>A0A060T942_BLAAD</name>
<reference evidence="7" key="2">
    <citation type="submission" date="2014-06" db="EMBL/GenBank/DDBJ databases">
        <title>The complete genome of Blastobotrys (Arxula) adeninivorans LS3 - a yeast of biotechnological interest.</title>
        <authorList>
            <person name="Kunze G."/>
            <person name="Gaillardin C."/>
            <person name="Czernicka M."/>
            <person name="Durrens P."/>
            <person name="Martin T."/>
            <person name="Boer E."/>
            <person name="Gabaldon T."/>
            <person name="Cruz J."/>
            <person name="Talla E."/>
            <person name="Marck C."/>
            <person name="Goffeau A."/>
            <person name="Barbe V."/>
            <person name="Baret P."/>
            <person name="Baronian K."/>
            <person name="Beier S."/>
            <person name="Bleykasten C."/>
            <person name="Bode R."/>
            <person name="Casaregola S."/>
            <person name="Despons L."/>
            <person name="Fairhead C."/>
            <person name="Giersberg M."/>
            <person name="Gierski P."/>
            <person name="Hahnel U."/>
            <person name="Hartmann A."/>
            <person name="Jankowska D."/>
            <person name="Jubin C."/>
            <person name="Jung P."/>
            <person name="Lafontaine I."/>
            <person name="Leh-Louis V."/>
            <person name="Lemaire M."/>
            <person name="Marcet-Houben M."/>
            <person name="Mascher M."/>
            <person name="Morel G."/>
            <person name="Richard G.-F."/>
            <person name="Riechen J."/>
            <person name="Sacerdot C."/>
            <person name="Sarkar A."/>
            <person name="Savel G."/>
            <person name="Schacherer J."/>
            <person name="Sherman D."/>
            <person name="Straub M.-L."/>
            <person name="Stein N."/>
            <person name="Thierry A."/>
            <person name="Trautwein-Schult A."/>
            <person name="Westhof E."/>
            <person name="Worch S."/>
            <person name="Dujon B."/>
            <person name="Souciet J.-L."/>
            <person name="Wincker P."/>
            <person name="Scholz U."/>
            <person name="Neuveglise N."/>
        </authorList>
    </citation>
    <scope>NUCLEOTIDE SEQUENCE</scope>
    <source>
        <strain evidence="7">LS3</strain>
    </source>
</reference>
<evidence type="ECO:0000256" key="1">
    <source>
        <dbReference type="ARBA" id="ARBA00010479"/>
    </source>
</evidence>
<dbReference type="Gene3D" id="3.30.1140.60">
    <property type="entry name" value="F-actin capping protein, alpha subunit"/>
    <property type="match status" value="1"/>
</dbReference>
<dbReference type="Gene3D" id="3.90.1150.210">
    <property type="entry name" value="F-actin capping protein, beta subunit"/>
    <property type="match status" value="1"/>
</dbReference>
<comment type="subunit">
    <text evidence="6">Heterodimer of an alpha and a beta subunit.</text>
</comment>
<dbReference type="PhylomeDB" id="A0A060T942"/>
<evidence type="ECO:0000313" key="7">
    <source>
        <dbReference type="EMBL" id="CDP35417.1"/>
    </source>
</evidence>
<proteinExistence type="inferred from homology"/>
<evidence type="ECO:0000256" key="2">
    <source>
        <dbReference type="ARBA" id="ARBA00014038"/>
    </source>
</evidence>
<evidence type="ECO:0000256" key="4">
    <source>
        <dbReference type="ARBA" id="ARBA00023203"/>
    </source>
</evidence>
<keyword evidence="4 6" id="KW-0009">Actin-binding</keyword>
<accession>A0A060T942</accession>
<dbReference type="GO" id="GO:0030479">
    <property type="term" value="C:actin cortical patch"/>
    <property type="evidence" value="ECO:0007669"/>
    <property type="project" value="TreeGrafter"/>
</dbReference>
<dbReference type="GO" id="GO:0008290">
    <property type="term" value="C:F-actin capping protein complex"/>
    <property type="evidence" value="ECO:0007669"/>
    <property type="project" value="UniProtKB-UniRule"/>
</dbReference>
<dbReference type="PROSITE" id="PS00748">
    <property type="entry name" value="F_ACTIN_CAPPING_A_1"/>
    <property type="match status" value="1"/>
</dbReference>